<accession>A0A090DXK5</accession>
<gene>
    <name evidence="1" type="ORF">CSEC_0702</name>
</gene>
<dbReference type="RefSeq" id="WP_041017005.1">
    <property type="nucleotide sequence ID" value="NZ_CCEJ010000003.1"/>
</dbReference>
<reference evidence="1" key="1">
    <citation type="submission" date="2013-12" db="EMBL/GenBank/DDBJ databases">
        <authorList>
            <person name="Linke B."/>
        </authorList>
    </citation>
    <scope>NUCLEOTIDE SEQUENCE [LARGE SCALE GENOMIC DNA]</scope>
    <source>
        <strain evidence="1">CRIB-18</strain>
    </source>
</reference>
<reference evidence="1" key="2">
    <citation type="submission" date="2014-09" db="EMBL/GenBank/DDBJ databases">
        <title>Criblamydia sequanensis harbors a mega-plasmid encoding arsenite resistance.</title>
        <authorList>
            <person name="Bertelli C."/>
            <person name="Goesmann A."/>
            <person name="Greub G."/>
        </authorList>
    </citation>
    <scope>NUCLEOTIDE SEQUENCE [LARGE SCALE GENOMIC DNA]</scope>
    <source>
        <strain evidence="1">CRIB-18</strain>
    </source>
</reference>
<name>A0A090DXK5_9BACT</name>
<dbReference type="Proteomes" id="UP000031552">
    <property type="component" value="Unassembled WGS sequence"/>
</dbReference>
<organism evidence="1 2">
    <name type="scientific">Candidatus Criblamydia sequanensis CRIB-18</name>
    <dbReference type="NCBI Taxonomy" id="1437425"/>
    <lineage>
        <taxon>Bacteria</taxon>
        <taxon>Pseudomonadati</taxon>
        <taxon>Chlamydiota</taxon>
        <taxon>Chlamydiia</taxon>
        <taxon>Parachlamydiales</taxon>
        <taxon>Candidatus Criblamydiaceae</taxon>
        <taxon>Candidatus Criblamydia</taxon>
    </lineage>
</organism>
<protein>
    <submittedName>
        <fullName evidence="1">Uncharacterized protein</fullName>
    </submittedName>
</protein>
<keyword evidence="2" id="KW-1185">Reference proteome</keyword>
<proteinExistence type="predicted"/>
<dbReference type="STRING" id="1437425.CSEC_0702"/>
<comment type="caution">
    <text evidence="1">The sequence shown here is derived from an EMBL/GenBank/DDBJ whole genome shotgun (WGS) entry which is preliminary data.</text>
</comment>
<evidence type="ECO:0000313" key="1">
    <source>
        <dbReference type="EMBL" id="CDR33534.1"/>
    </source>
</evidence>
<sequence>MQVNNNFAWKIVEKAQEEIPYSSYYCTEKGTVIPIYQGSLEQNESGFTYIKVHDDFIKKLSSLAKKILDPKFEPAPYLSNGHDDKVGAHITLSKSSLNAKLKPGDKGKTVHFRLKPVIEDFYQYGGHLLNGRILTLVVEVLDVDHCKSLIQERGFSTNNSHITFAMKS</sequence>
<evidence type="ECO:0000313" key="2">
    <source>
        <dbReference type="Proteomes" id="UP000031552"/>
    </source>
</evidence>
<dbReference type="AlphaFoldDB" id="A0A090DXK5"/>
<dbReference type="EMBL" id="CCEJ010000003">
    <property type="protein sequence ID" value="CDR33534.1"/>
    <property type="molecule type" value="Genomic_DNA"/>
</dbReference>